<protein>
    <submittedName>
        <fullName evidence="1">Uncharacterized protein</fullName>
    </submittedName>
</protein>
<dbReference type="Proteomes" id="UP001500630">
    <property type="component" value="Unassembled WGS sequence"/>
</dbReference>
<gene>
    <name evidence="1" type="ORF">GCM10022419_124430</name>
</gene>
<comment type="caution">
    <text evidence="1">The sequence shown here is derived from an EMBL/GenBank/DDBJ whole genome shotgun (WGS) entry which is preliminary data.</text>
</comment>
<proteinExistence type="predicted"/>
<accession>A0ABP6ZRK6</accession>
<evidence type="ECO:0000313" key="2">
    <source>
        <dbReference type="Proteomes" id="UP001500630"/>
    </source>
</evidence>
<sequence>MHGLISLEVYGHLGTQTGDPAKLYHAELLDLLRSLGLDVEHARHPGTRRSSA</sequence>
<dbReference type="Gene3D" id="1.10.357.10">
    <property type="entry name" value="Tetracycline Repressor, domain 2"/>
    <property type="match status" value="1"/>
</dbReference>
<organism evidence="1 2">
    <name type="scientific">Nonomuraea rosea</name>
    <dbReference type="NCBI Taxonomy" id="638574"/>
    <lineage>
        <taxon>Bacteria</taxon>
        <taxon>Bacillati</taxon>
        <taxon>Actinomycetota</taxon>
        <taxon>Actinomycetes</taxon>
        <taxon>Streptosporangiales</taxon>
        <taxon>Streptosporangiaceae</taxon>
        <taxon>Nonomuraea</taxon>
    </lineage>
</organism>
<evidence type="ECO:0000313" key="1">
    <source>
        <dbReference type="EMBL" id="GAA3618027.1"/>
    </source>
</evidence>
<dbReference type="InterPro" id="IPR036271">
    <property type="entry name" value="Tet_transcr_reg_TetR-rel_C_sf"/>
</dbReference>
<dbReference type="SUPFAM" id="SSF48498">
    <property type="entry name" value="Tetracyclin repressor-like, C-terminal domain"/>
    <property type="match status" value="1"/>
</dbReference>
<reference evidence="2" key="1">
    <citation type="journal article" date="2019" name="Int. J. Syst. Evol. Microbiol.">
        <title>The Global Catalogue of Microorganisms (GCM) 10K type strain sequencing project: providing services to taxonomists for standard genome sequencing and annotation.</title>
        <authorList>
            <consortium name="The Broad Institute Genomics Platform"/>
            <consortium name="The Broad Institute Genome Sequencing Center for Infectious Disease"/>
            <person name="Wu L."/>
            <person name="Ma J."/>
        </authorList>
    </citation>
    <scope>NUCLEOTIDE SEQUENCE [LARGE SCALE GENOMIC DNA]</scope>
    <source>
        <strain evidence="2">JCM 17326</strain>
    </source>
</reference>
<dbReference type="EMBL" id="BAABDQ010000057">
    <property type="protein sequence ID" value="GAA3618027.1"/>
    <property type="molecule type" value="Genomic_DNA"/>
</dbReference>
<keyword evidence="2" id="KW-1185">Reference proteome</keyword>
<name>A0ABP6ZRK6_9ACTN</name>